<dbReference type="PANTHER" id="PTHR30055">
    <property type="entry name" value="HTH-TYPE TRANSCRIPTIONAL REGULATOR RUTR"/>
    <property type="match status" value="1"/>
</dbReference>
<dbReference type="PRINTS" id="PR00455">
    <property type="entry name" value="HTHTETR"/>
</dbReference>
<dbReference type="PROSITE" id="PS50977">
    <property type="entry name" value="HTH_TETR_2"/>
    <property type="match status" value="1"/>
</dbReference>
<dbReference type="InterPro" id="IPR009057">
    <property type="entry name" value="Homeodomain-like_sf"/>
</dbReference>
<evidence type="ECO:0000256" key="4">
    <source>
        <dbReference type="ARBA" id="ARBA00023163"/>
    </source>
</evidence>
<feature type="domain" description="HTH tetR-type" evidence="7">
    <location>
        <begin position="24"/>
        <end position="84"/>
    </location>
</feature>
<keyword evidence="2" id="KW-0805">Transcription regulation</keyword>
<evidence type="ECO:0000256" key="3">
    <source>
        <dbReference type="ARBA" id="ARBA00023125"/>
    </source>
</evidence>
<dbReference type="PANTHER" id="PTHR30055:SF226">
    <property type="entry name" value="HTH-TYPE TRANSCRIPTIONAL REGULATOR PKSA"/>
    <property type="match status" value="1"/>
</dbReference>
<evidence type="ECO:0000259" key="7">
    <source>
        <dbReference type="PROSITE" id="PS50977"/>
    </source>
</evidence>
<gene>
    <name evidence="8" type="ORF">MIPYR_10016</name>
</gene>
<evidence type="ECO:0000256" key="6">
    <source>
        <dbReference type="SAM" id="MobiDB-lite"/>
    </source>
</evidence>
<evidence type="ECO:0000313" key="8">
    <source>
        <dbReference type="EMBL" id="SBS69835.1"/>
    </source>
</evidence>
<keyword evidence="3 5" id="KW-0238">DNA-binding</keyword>
<dbReference type="Pfam" id="PF00440">
    <property type="entry name" value="TetR_N"/>
    <property type="match status" value="1"/>
</dbReference>
<dbReference type="InterPro" id="IPR001647">
    <property type="entry name" value="HTH_TetR"/>
</dbReference>
<dbReference type="RefSeq" id="WP_295572115.1">
    <property type="nucleotide sequence ID" value="NZ_FLQR01000001.1"/>
</dbReference>
<organism evidence="8">
    <name type="scientific">uncultured Microbacterium sp</name>
    <dbReference type="NCBI Taxonomy" id="191216"/>
    <lineage>
        <taxon>Bacteria</taxon>
        <taxon>Bacillati</taxon>
        <taxon>Actinomycetota</taxon>
        <taxon>Actinomycetes</taxon>
        <taxon>Micrococcales</taxon>
        <taxon>Microbacteriaceae</taxon>
        <taxon>Microbacterium</taxon>
        <taxon>environmental samples</taxon>
    </lineage>
</organism>
<feature type="DNA-binding region" description="H-T-H motif" evidence="5">
    <location>
        <begin position="47"/>
        <end position="66"/>
    </location>
</feature>
<keyword evidence="4" id="KW-0804">Transcription</keyword>
<dbReference type="Gene3D" id="1.10.357.10">
    <property type="entry name" value="Tetracycline Repressor, domain 2"/>
    <property type="match status" value="1"/>
</dbReference>
<name>A0A1Y5NU19_9MICO</name>
<dbReference type="SUPFAM" id="SSF48498">
    <property type="entry name" value="Tetracyclin repressor-like, C-terminal domain"/>
    <property type="match status" value="1"/>
</dbReference>
<proteinExistence type="predicted"/>
<dbReference type="InterPro" id="IPR039538">
    <property type="entry name" value="BetI_C"/>
</dbReference>
<feature type="compositionally biased region" description="Basic and acidic residues" evidence="6">
    <location>
        <begin position="253"/>
        <end position="276"/>
    </location>
</feature>
<feature type="region of interest" description="Disordered" evidence="6">
    <location>
        <begin position="215"/>
        <end position="276"/>
    </location>
</feature>
<evidence type="ECO:0000256" key="1">
    <source>
        <dbReference type="ARBA" id="ARBA00022491"/>
    </source>
</evidence>
<sequence length="276" mass="30678">MTDEDAAAVPDAAARPDLRRVRGDRRRTTILSTAVEVFGEQGYRGTSLREIARRVGISDAGLLHHFGSKVGLLAATIAERDEIDRLRREASEAAGVPFVDTMRDQVARNAQSPGLVALHVVLSAEATDPQHPAHESVRERYRQIRHQDDTSFSRLQADGELRKDLDPRRVGQLVTAMMDGLQLQWLLDPDAVDMVGLFEDFLHLLEIPAPGAKPTTEGIAMSPENEHLSPKHVPNPDEPTIPELEEDENIAPRPEEEIADILRAEPDVEDHSRRTE</sequence>
<evidence type="ECO:0000256" key="5">
    <source>
        <dbReference type="PROSITE-ProRule" id="PRU00335"/>
    </source>
</evidence>
<dbReference type="EMBL" id="FLQR01000001">
    <property type="protein sequence ID" value="SBS69835.1"/>
    <property type="molecule type" value="Genomic_DNA"/>
</dbReference>
<dbReference type="InterPro" id="IPR050109">
    <property type="entry name" value="HTH-type_TetR-like_transc_reg"/>
</dbReference>
<evidence type="ECO:0000256" key="2">
    <source>
        <dbReference type="ARBA" id="ARBA00023015"/>
    </source>
</evidence>
<dbReference type="GO" id="GO:0000976">
    <property type="term" value="F:transcription cis-regulatory region binding"/>
    <property type="evidence" value="ECO:0007669"/>
    <property type="project" value="TreeGrafter"/>
</dbReference>
<dbReference type="AlphaFoldDB" id="A0A1Y5NU19"/>
<dbReference type="Pfam" id="PF13977">
    <property type="entry name" value="TetR_C_6"/>
    <property type="match status" value="1"/>
</dbReference>
<accession>A0A1Y5NU19</accession>
<dbReference type="InterPro" id="IPR036271">
    <property type="entry name" value="Tet_transcr_reg_TetR-rel_C_sf"/>
</dbReference>
<protein>
    <submittedName>
        <fullName evidence="8">Putative transcriptional regulator, TetR family protein</fullName>
    </submittedName>
</protein>
<dbReference type="GO" id="GO:0003700">
    <property type="term" value="F:DNA-binding transcription factor activity"/>
    <property type="evidence" value="ECO:0007669"/>
    <property type="project" value="TreeGrafter"/>
</dbReference>
<dbReference type="SUPFAM" id="SSF46689">
    <property type="entry name" value="Homeodomain-like"/>
    <property type="match status" value="1"/>
</dbReference>
<reference evidence="8" key="1">
    <citation type="submission" date="2016-03" db="EMBL/GenBank/DDBJ databases">
        <authorList>
            <person name="Ploux O."/>
        </authorList>
    </citation>
    <scope>NUCLEOTIDE SEQUENCE</scope>
    <source>
        <strain evidence="8">UC1</strain>
    </source>
</reference>
<keyword evidence="1" id="KW-0678">Repressor</keyword>